<dbReference type="GO" id="GO:0016614">
    <property type="term" value="F:oxidoreductase activity, acting on CH-OH group of donors"/>
    <property type="evidence" value="ECO:0007669"/>
    <property type="project" value="InterPro"/>
</dbReference>
<dbReference type="EMBL" id="JARKIE010000387">
    <property type="protein sequence ID" value="KAJ7646162.1"/>
    <property type="molecule type" value="Genomic_DNA"/>
</dbReference>
<comment type="caution">
    <text evidence="3">The sequence shown here is derived from an EMBL/GenBank/DDBJ whole genome shotgun (WGS) entry which is preliminary data.</text>
</comment>
<feature type="domain" description="Glucose-methanol-choline oxidoreductase C-terminal" evidence="2">
    <location>
        <begin position="6"/>
        <end position="43"/>
    </location>
</feature>
<dbReference type="Proteomes" id="UP001221757">
    <property type="component" value="Unassembled WGS sequence"/>
</dbReference>
<keyword evidence="4" id="KW-1185">Reference proteome</keyword>
<dbReference type="InterPro" id="IPR036188">
    <property type="entry name" value="FAD/NAD-bd_sf"/>
</dbReference>
<dbReference type="InterPro" id="IPR007867">
    <property type="entry name" value="GMC_OxRtase_C"/>
</dbReference>
<dbReference type="Gene3D" id="3.50.50.60">
    <property type="entry name" value="FAD/NAD(P)-binding domain"/>
    <property type="match status" value="1"/>
</dbReference>
<dbReference type="Pfam" id="PF05199">
    <property type="entry name" value="GMC_oxred_C"/>
    <property type="match status" value="1"/>
</dbReference>
<evidence type="ECO:0000313" key="4">
    <source>
        <dbReference type="Proteomes" id="UP001221757"/>
    </source>
</evidence>
<dbReference type="SUPFAM" id="SSF51905">
    <property type="entry name" value="FAD/NAD(P)-binding domain"/>
    <property type="match status" value="1"/>
</dbReference>
<sequence>QSARGTPYGVVDPDLLIKGMTGLSVIDGSVLPIVPAAHTQVAVAERGAELVKQHWA</sequence>
<evidence type="ECO:0000256" key="1">
    <source>
        <dbReference type="ARBA" id="ARBA00001974"/>
    </source>
</evidence>
<name>A0AAD7CDB1_MYCRO</name>
<proteinExistence type="predicted"/>
<accession>A0AAD7CDB1</accession>
<feature type="non-terminal residue" evidence="3">
    <location>
        <position position="1"/>
    </location>
</feature>
<comment type="cofactor">
    <cofactor evidence="1">
        <name>FAD</name>
        <dbReference type="ChEBI" id="CHEBI:57692"/>
    </cofactor>
</comment>
<dbReference type="AlphaFoldDB" id="A0AAD7CDB1"/>
<gene>
    <name evidence="3" type="ORF">B0H17DRAFT_959208</name>
</gene>
<organism evidence="3 4">
    <name type="scientific">Mycena rosella</name>
    <name type="common">Pink bonnet</name>
    <name type="synonym">Agaricus rosellus</name>
    <dbReference type="NCBI Taxonomy" id="1033263"/>
    <lineage>
        <taxon>Eukaryota</taxon>
        <taxon>Fungi</taxon>
        <taxon>Dikarya</taxon>
        <taxon>Basidiomycota</taxon>
        <taxon>Agaricomycotina</taxon>
        <taxon>Agaricomycetes</taxon>
        <taxon>Agaricomycetidae</taxon>
        <taxon>Agaricales</taxon>
        <taxon>Marasmiineae</taxon>
        <taxon>Mycenaceae</taxon>
        <taxon>Mycena</taxon>
    </lineage>
</organism>
<evidence type="ECO:0000313" key="3">
    <source>
        <dbReference type="EMBL" id="KAJ7646162.1"/>
    </source>
</evidence>
<protein>
    <recommendedName>
        <fullName evidence="2">Glucose-methanol-choline oxidoreductase C-terminal domain-containing protein</fullName>
    </recommendedName>
</protein>
<reference evidence="3" key="1">
    <citation type="submission" date="2023-03" db="EMBL/GenBank/DDBJ databases">
        <title>Massive genome expansion in bonnet fungi (Mycena s.s.) driven by repeated elements and novel gene families across ecological guilds.</title>
        <authorList>
            <consortium name="Lawrence Berkeley National Laboratory"/>
            <person name="Harder C.B."/>
            <person name="Miyauchi S."/>
            <person name="Viragh M."/>
            <person name="Kuo A."/>
            <person name="Thoen E."/>
            <person name="Andreopoulos B."/>
            <person name="Lu D."/>
            <person name="Skrede I."/>
            <person name="Drula E."/>
            <person name="Henrissat B."/>
            <person name="Morin E."/>
            <person name="Kohler A."/>
            <person name="Barry K."/>
            <person name="LaButti K."/>
            <person name="Morin E."/>
            <person name="Salamov A."/>
            <person name="Lipzen A."/>
            <person name="Mereny Z."/>
            <person name="Hegedus B."/>
            <person name="Baldrian P."/>
            <person name="Stursova M."/>
            <person name="Weitz H."/>
            <person name="Taylor A."/>
            <person name="Grigoriev I.V."/>
            <person name="Nagy L.G."/>
            <person name="Martin F."/>
            <person name="Kauserud H."/>
        </authorList>
    </citation>
    <scope>NUCLEOTIDE SEQUENCE</scope>
    <source>
        <strain evidence="3">CBHHK067</strain>
    </source>
</reference>
<evidence type="ECO:0000259" key="2">
    <source>
        <dbReference type="Pfam" id="PF05199"/>
    </source>
</evidence>